<feature type="domain" description="LysM" evidence="4">
    <location>
        <begin position="60"/>
        <end position="104"/>
    </location>
</feature>
<evidence type="ECO:0000256" key="3">
    <source>
        <dbReference type="SAM" id="SignalP"/>
    </source>
</evidence>
<comment type="similarity">
    <text evidence="1">Belongs to the E.coli NlpD/Haemophilus LppB family.</text>
</comment>
<name>A0ABR6Y6M2_9BURK</name>
<organism evidence="5 6">
    <name type="scientific">Undibacterium flavidum</name>
    <dbReference type="NCBI Taxonomy" id="2762297"/>
    <lineage>
        <taxon>Bacteria</taxon>
        <taxon>Pseudomonadati</taxon>
        <taxon>Pseudomonadota</taxon>
        <taxon>Betaproteobacteria</taxon>
        <taxon>Burkholderiales</taxon>
        <taxon>Oxalobacteraceae</taxon>
        <taxon>Undibacterium</taxon>
    </lineage>
</organism>
<dbReference type="PANTHER" id="PTHR21666">
    <property type="entry name" value="PEPTIDASE-RELATED"/>
    <property type="match status" value="1"/>
</dbReference>
<dbReference type="InterPro" id="IPR018392">
    <property type="entry name" value="LysM"/>
</dbReference>
<feature type="chain" id="PRO_5045910981" evidence="3">
    <location>
        <begin position="32"/>
        <end position="311"/>
    </location>
</feature>
<dbReference type="EMBL" id="JACOGA010000001">
    <property type="protein sequence ID" value="MBC3872262.1"/>
    <property type="molecule type" value="Genomic_DNA"/>
</dbReference>
<dbReference type="SUPFAM" id="SSF51261">
    <property type="entry name" value="Duplicated hybrid motif"/>
    <property type="match status" value="1"/>
</dbReference>
<dbReference type="Pfam" id="PF01476">
    <property type="entry name" value="LysM"/>
    <property type="match status" value="1"/>
</dbReference>
<proteinExistence type="inferred from homology"/>
<dbReference type="PROSITE" id="PS51257">
    <property type="entry name" value="PROKAR_LIPOPROTEIN"/>
    <property type="match status" value="1"/>
</dbReference>
<evidence type="ECO:0000256" key="1">
    <source>
        <dbReference type="ARBA" id="ARBA00038420"/>
    </source>
</evidence>
<dbReference type="SMART" id="SM00257">
    <property type="entry name" value="LysM"/>
    <property type="match status" value="1"/>
</dbReference>
<evidence type="ECO:0000259" key="4">
    <source>
        <dbReference type="PROSITE" id="PS51782"/>
    </source>
</evidence>
<protein>
    <submittedName>
        <fullName evidence="5">Peptidoglycan DD-metalloendopeptidase family protein</fullName>
    </submittedName>
</protein>
<keyword evidence="3" id="KW-0732">Signal</keyword>
<feature type="region of interest" description="Disordered" evidence="2">
    <location>
        <begin position="125"/>
        <end position="146"/>
    </location>
</feature>
<sequence length="311" mass="33417">MKQSWIFSVKHRLFLLSLVLLSACSSVPNNAPVVERSKDVPAEVIKAVPEVSAKNVEPRPSYIVKRGDTLSRIAIDQGVNVNDLIAWNNLKNPSDIKVDQVLWVGSPDGSGVKISPVTNNSGIEVRNLNPINPATNKTAPKGEKRPYSEANLAELQKADNSAGVVLAAKSDMPAAKPLEKVTATAAPTVETIEWIWPANGKVLATFDDPKNKGIDIGGKLGQDVVAVAPGKVIYEVGAVRGYGNMLVITHANNYLSVYAHNKANLVKKGQTVSKGQKIAEMGNSDSETVKLHFEIRQAGKPVDPLKLLPTR</sequence>
<dbReference type="InterPro" id="IPR011055">
    <property type="entry name" value="Dup_hybrid_motif"/>
</dbReference>
<evidence type="ECO:0000256" key="2">
    <source>
        <dbReference type="SAM" id="MobiDB-lite"/>
    </source>
</evidence>
<dbReference type="Gene3D" id="2.70.70.10">
    <property type="entry name" value="Glucose Permease (Domain IIA)"/>
    <property type="match status" value="1"/>
</dbReference>
<dbReference type="Gene3D" id="3.10.350.10">
    <property type="entry name" value="LysM domain"/>
    <property type="match status" value="1"/>
</dbReference>
<accession>A0ABR6Y6M2</accession>
<evidence type="ECO:0000313" key="6">
    <source>
        <dbReference type="Proteomes" id="UP000624279"/>
    </source>
</evidence>
<dbReference type="Proteomes" id="UP000624279">
    <property type="component" value="Unassembled WGS sequence"/>
</dbReference>
<dbReference type="CDD" id="cd12797">
    <property type="entry name" value="M23_peptidase"/>
    <property type="match status" value="1"/>
</dbReference>
<keyword evidence="6" id="KW-1185">Reference proteome</keyword>
<dbReference type="InterPro" id="IPR016047">
    <property type="entry name" value="M23ase_b-sheet_dom"/>
</dbReference>
<dbReference type="PANTHER" id="PTHR21666:SF263">
    <property type="entry name" value="MUREIN HYDROLASE ACTIVATOR NLPD"/>
    <property type="match status" value="1"/>
</dbReference>
<dbReference type="CDD" id="cd00118">
    <property type="entry name" value="LysM"/>
    <property type="match status" value="1"/>
</dbReference>
<dbReference type="Pfam" id="PF01551">
    <property type="entry name" value="Peptidase_M23"/>
    <property type="match status" value="1"/>
</dbReference>
<dbReference type="RefSeq" id="WP_186940255.1">
    <property type="nucleotide sequence ID" value="NZ_JACOGA010000001.1"/>
</dbReference>
<feature type="signal peptide" evidence="3">
    <location>
        <begin position="1"/>
        <end position="31"/>
    </location>
</feature>
<dbReference type="PROSITE" id="PS51782">
    <property type="entry name" value="LYSM"/>
    <property type="match status" value="1"/>
</dbReference>
<feature type="compositionally biased region" description="Polar residues" evidence="2">
    <location>
        <begin position="129"/>
        <end position="138"/>
    </location>
</feature>
<gene>
    <name evidence="5" type="ORF">H8K55_01570</name>
</gene>
<dbReference type="InterPro" id="IPR050570">
    <property type="entry name" value="Cell_wall_metabolism_enzyme"/>
</dbReference>
<dbReference type="InterPro" id="IPR036779">
    <property type="entry name" value="LysM_dom_sf"/>
</dbReference>
<comment type="caution">
    <text evidence="5">The sequence shown here is derived from an EMBL/GenBank/DDBJ whole genome shotgun (WGS) entry which is preliminary data.</text>
</comment>
<reference evidence="5 6" key="1">
    <citation type="submission" date="2020-08" db="EMBL/GenBank/DDBJ databases">
        <title>Novel species isolated from subtropical streams in China.</title>
        <authorList>
            <person name="Lu H."/>
        </authorList>
    </citation>
    <scope>NUCLEOTIDE SEQUENCE [LARGE SCALE GENOMIC DNA]</scope>
    <source>
        <strain evidence="5 6">LX15W</strain>
    </source>
</reference>
<evidence type="ECO:0000313" key="5">
    <source>
        <dbReference type="EMBL" id="MBC3872262.1"/>
    </source>
</evidence>